<dbReference type="Gene3D" id="3.40.50.2300">
    <property type="match status" value="1"/>
</dbReference>
<evidence type="ECO:0000259" key="8">
    <source>
        <dbReference type="PROSITE" id="PS50110"/>
    </source>
</evidence>
<reference evidence="10 11" key="1">
    <citation type="journal article" date="2018" name="ACS Chem. Biol.">
        <title>Ketoreductase domain dysfunction expands chemodiversity: malyngamide biosynthesis in the cyanobacterium Okeania hirsuta.</title>
        <authorList>
            <person name="Moss N.A."/>
            <person name="Leao T."/>
            <person name="Rankin M."/>
            <person name="McCullough T.M."/>
            <person name="Qu P."/>
            <person name="Korobeynikov A."/>
            <person name="Smith J.L."/>
            <person name="Gerwick L."/>
            <person name="Gerwick W.H."/>
        </authorList>
    </citation>
    <scope>NUCLEOTIDE SEQUENCE [LARGE SCALE GENOMIC DNA]</scope>
    <source>
        <strain evidence="10 11">PAB10Feb10-1</strain>
    </source>
</reference>
<keyword evidence="1 6" id="KW-0597">Phosphoprotein</keyword>
<accession>A0A3N6RIJ7</accession>
<dbReference type="GO" id="GO:0005829">
    <property type="term" value="C:cytosol"/>
    <property type="evidence" value="ECO:0007669"/>
    <property type="project" value="TreeGrafter"/>
</dbReference>
<evidence type="ECO:0000256" key="2">
    <source>
        <dbReference type="ARBA" id="ARBA00023012"/>
    </source>
</evidence>
<feature type="modified residue" description="4-aspartylphosphate" evidence="6">
    <location>
        <position position="54"/>
    </location>
</feature>
<protein>
    <submittedName>
        <fullName evidence="10">DNA-binding response regulator</fullName>
    </submittedName>
</protein>
<dbReference type="AlphaFoldDB" id="A0A3N6RIJ7"/>
<dbReference type="CDD" id="cd17574">
    <property type="entry name" value="REC_OmpR"/>
    <property type="match status" value="1"/>
</dbReference>
<dbReference type="SMART" id="SM00448">
    <property type="entry name" value="REC"/>
    <property type="match status" value="1"/>
</dbReference>
<dbReference type="Proteomes" id="UP000269154">
    <property type="component" value="Unassembled WGS sequence"/>
</dbReference>
<dbReference type="Pfam" id="PF00072">
    <property type="entry name" value="Response_reg"/>
    <property type="match status" value="1"/>
</dbReference>
<evidence type="ECO:0000313" key="11">
    <source>
        <dbReference type="Proteomes" id="UP000269154"/>
    </source>
</evidence>
<dbReference type="FunFam" id="3.40.50.2300:FF:000001">
    <property type="entry name" value="DNA-binding response regulator PhoB"/>
    <property type="match status" value="1"/>
</dbReference>
<evidence type="ECO:0000259" key="9">
    <source>
        <dbReference type="PROSITE" id="PS51755"/>
    </source>
</evidence>
<evidence type="ECO:0000256" key="4">
    <source>
        <dbReference type="ARBA" id="ARBA00023125"/>
    </source>
</evidence>
<dbReference type="PANTHER" id="PTHR48111:SF1">
    <property type="entry name" value="TWO-COMPONENT RESPONSE REGULATOR ORR33"/>
    <property type="match status" value="1"/>
</dbReference>
<comment type="caution">
    <text evidence="10">The sequence shown here is derived from an EMBL/GenBank/DDBJ whole genome shotgun (WGS) entry which is preliminary data.</text>
</comment>
<gene>
    <name evidence="10" type="ORF">D5R40_22250</name>
</gene>
<dbReference type="InterPro" id="IPR001867">
    <property type="entry name" value="OmpR/PhoB-type_DNA-bd"/>
</dbReference>
<evidence type="ECO:0000256" key="1">
    <source>
        <dbReference type="ARBA" id="ARBA00022553"/>
    </source>
</evidence>
<dbReference type="GO" id="GO:0000156">
    <property type="term" value="F:phosphorelay response regulator activity"/>
    <property type="evidence" value="ECO:0007669"/>
    <property type="project" value="TreeGrafter"/>
</dbReference>
<keyword evidence="4 7" id="KW-0238">DNA-binding</keyword>
<proteinExistence type="predicted"/>
<organism evidence="10 11">
    <name type="scientific">Okeania hirsuta</name>
    <dbReference type="NCBI Taxonomy" id="1458930"/>
    <lineage>
        <taxon>Bacteria</taxon>
        <taxon>Bacillati</taxon>
        <taxon>Cyanobacteriota</taxon>
        <taxon>Cyanophyceae</taxon>
        <taxon>Oscillatoriophycideae</taxon>
        <taxon>Oscillatoriales</taxon>
        <taxon>Microcoleaceae</taxon>
        <taxon>Okeania</taxon>
    </lineage>
</organism>
<dbReference type="RefSeq" id="WP_124155208.1">
    <property type="nucleotide sequence ID" value="NZ_CAWOLW010000061.1"/>
</dbReference>
<dbReference type="InterPro" id="IPR011006">
    <property type="entry name" value="CheY-like_superfamily"/>
</dbReference>
<dbReference type="Pfam" id="PF00486">
    <property type="entry name" value="Trans_reg_C"/>
    <property type="match status" value="1"/>
</dbReference>
<dbReference type="InterPro" id="IPR036388">
    <property type="entry name" value="WH-like_DNA-bd_sf"/>
</dbReference>
<dbReference type="SMART" id="SM00862">
    <property type="entry name" value="Trans_reg_C"/>
    <property type="match status" value="1"/>
</dbReference>
<dbReference type="GO" id="GO:0032993">
    <property type="term" value="C:protein-DNA complex"/>
    <property type="evidence" value="ECO:0007669"/>
    <property type="project" value="TreeGrafter"/>
</dbReference>
<dbReference type="PROSITE" id="PS50110">
    <property type="entry name" value="RESPONSE_REGULATORY"/>
    <property type="match status" value="1"/>
</dbReference>
<dbReference type="InterPro" id="IPR039420">
    <property type="entry name" value="WalR-like"/>
</dbReference>
<keyword evidence="3" id="KW-0805">Transcription regulation</keyword>
<dbReference type="OrthoDB" id="508982at2"/>
<dbReference type="FunFam" id="1.10.10.10:FF:000018">
    <property type="entry name" value="DNA-binding response regulator ResD"/>
    <property type="match status" value="1"/>
</dbReference>
<evidence type="ECO:0000313" key="10">
    <source>
        <dbReference type="EMBL" id="RQH32625.1"/>
    </source>
</evidence>
<dbReference type="EMBL" id="RCBY01000153">
    <property type="protein sequence ID" value="RQH32625.1"/>
    <property type="molecule type" value="Genomic_DNA"/>
</dbReference>
<dbReference type="PROSITE" id="PS51755">
    <property type="entry name" value="OMPR_PHOB"/>
    <property type="match status" value="1"/>
</dbReference>
<dbReference type="InterPro" id="IPR001789">
    <property type="entry name" value="Sig_transdc_resp-reg_receiver"/>
</dbReference>
<evidence type="ECO:0000256" key="7">
    <source>
        <dbReference type="PROSITE-ProRule" id="PRU01091"/>
    </source>
</evidence>
<dbReference type="Gene3D" id="1.10.10.10">
    <property type="entry name" value="Winged helix-like DNA-binding domain superfamily/Winged helix DNA-binding domain"/>
    <property type="match status" value="1"/>
</dbReference>
<dbReference type="Gene3D" id="6.10.250.690">
    <property type="match status" value="1"/>
</dbReference>
<evidence type="ECO:0000256" key="6">
    <source>
        <dbReference type="PROSITE-ProRule" id="PRU00169"/>
    </source>
</evidence>
<name>A0A3N6RIJ7_9CYAN</name>
<feature type="DNA-binding region" description="OmpR/PhoB-type" evidence="7">
    <location>
        <begin position="129"/>
        <end position="228"/>
    </location>
</feature>
<evidence type="ECO:0000256" key="3">
    <source>
        <dbReference type="ARBA" id="ARBA00023015"/>
    </source>
</evidence>
<dbReference type="PANTHER" id="PTHR48111">
    <property type="entry name" value="REGULATOR OF RPOS"/>
    <property type="match status" value="1"/>
</dbReference>
<evidence type="ECO:0000256" key="5">
    <source>
        <dbReference type="ARBA" id="ARBA00023163"/>
    </source>
</evidence>
<dbReference type="SUPFAM" id="SSF52172">
    <property type="entry name" value="CheY-like"/>
    <property type="match status" value="1"/>
</dbReference>
<dbReference type="GO" id="GO:0006355">
    <property type="term" value="P:regulation of DNA-templated transcription"/>
    <property type="evidence" value="ECO:0007669"/>
    <property type="project" value="InterPro"/>
</dbReference>
<sequence length="228" mass="25458">MAPVKILAVDDDPAIRTLIHRYLSQQNYQVESAGDGKTALELFNKFSPDLVVLDVNLPDTTGFQLCKKMQSNTNVFVLMLTSLADEDSKLHGFQEGADDYITKPFGLVELGARVGAILKRQRLVSNSQPEGIQLGSLTIDPHGREVKVNGELIALTALEFDILYCLAGKPGRAWKRSDLIQEVWDYEYMGDERVVDVHIGQIRKKLENNNDNSPKIKTVRGIGYKLDV</sequence>
<keyword evidence="5" id="KW-0804">Transcription</keyword>
<feature type="domain" description="OmpR/PhoB-type" evidence="9">
    <location>
        <begin position="129"/>
        <end position="228"/>
    </location>
</feature>
<feature type="domain" description="Response regulatory" evidence="8">
    <location>
        <begin position="5"/>
        <end position="118"/>
    </location>
</feature>
<dbReference type="CDD" id="cd00383">
    <property type="entry name" value="trans_reg_C"/>
    <property type="match status" value="1"/>
</dbReference>
<dbReference type="GO" id="GO:0000976">
    <property type="term" value="F:transcription cis-regulatory region binding"/>
    <property type="evidence" value="ECO:0007669"/>
    <property type="project" value="TreeGrafter"/>
</dbReference>
<keyword evidence="2" id="KW-0902">Two-component regulatory system</keyword>
<keyword evidence="11" id="KW-1185">Reference proteome</keyword>